<name>A0AAW1FFL6_ZOAVI</name>
<evidence type="ECO:0000313" key="1">
    <source>
        <dbReference type="EMBL" id="KAK9533468.1"/>
    </source>
</evidence>
<gene>
    <name evidence="1" type="ORF">VZT92_008584</name>
</gene>
<comment type="caution">
    <text evidence="1">The sequence shown here is derived from an EMBL/GenBank/DDBJ whole genome shotgun (WGS) entry which is preliminary data.</text>
</comment>
<protein>
    <submittedName>
        <fullName evidence="1">Uncharacterized protein</fullName>
    </submittedName>
</protein>
<dbReference type="EMBL" id="JBCEZU010000067">
    <property type="protein sequence ID" value="KAK9533468.1"/>
    <property type="molecule type" value="Genomic_DNA"/>
</dbReference>
<accession>A0AAW1FFL6</accession>
<keyword evidence="2" id="KW-1185">Reference proteome</keyword>
<organism evidence="1 2">
    <name type="scientific">Zoarces viviparus</name>
    <name type="common">Viviparous eelpout</name>
    <name type="synonym">Blennius viviparus</name>
    <dbReference type="NCBI Taxonomy" id="48416"/>
    <lineage>
        <taxon>Eukaryota</taxon>
        <taxon>Metazoa</taxon>
        <taxon>Chordata</taxon>
        <taxon>Craniata</taxon>
        <taxon>Vertebrata</taxon>
        <taxon>Euteleostomi</taxon>
        <taxon>Actinopterygii</taxon>
        <taxon>Neopterygii</taxon>
        <taxon>Teleostei</taxon>
        <taxon>Neoteleostei</taxon>
        <taxon>Acanthomorphata</taxon>
        <taxon>Eupercaria</taxon>
        <taxon>Perciformes</taxon>
        <taxon>Cottioidei</taxon>
        <taxon>Zoarcales</taxon>
        <taxon>Zoarcidae</taxon>
        <taxon>Zoarcinae</taxon>
        <taxon>Zoarces</taxon>
    </lineage>
</organism>
<dbReference type="AlphaFoldDB" id="A0AAW1FFL6"/>
<reference evidence="1 2" key="1">
    <citation type="journal article" date="2024" name="Genome Biol. Evol.">
        <title>Chromosome-level genome assembly of the viviparous eelpout Zoarces viviparus.</title>
        <authorList>
            <person name="Fuhrmann N."/>
            <person name="Brasseur M.V."/>
            <person name="Bakowski C.E."/>
            <person name="Podsiadlowski L."/>
            <person name="Prost S."/>
            <person name="Krehenwinkel H."/>
            <person name="Mayer C."/>
        </authorList>
    </citation>
    <scope>NUCLEOTIDE SEQUENCE [LARGE SCALE GENOMIC DNA]</scope>
    <source>
        <strain evidence="1">NO-MEL_2022_Ind0_liver</strain>
    </source>
</reference>
<sequence>MTAPGVPCTTVAVAIPAVSDEDPRPCLYLTTLIELFMRDQSPVQALCSLLAMCWFWPSGCEAEEKDLFLGSVLISLGRFLKDKMACLGRDMAACLSCERDVKGDKQAVTVGWCASCFVGGFS</sequence>
<evidence type="ECO:0000313" key="2">
    <source>
        <dbReference type="Proteomes" id="UP001488805"/>
    </source>
</evidence>
<proteinExistence type="predicted"/>
<dbReference type="Proteomes" id="UP001488805">
    <property type="component" value="Unassembled WGS sequence"/>
</dbReference>